<evidence type="ECO:0000313" key="4">
    <source>
        <dbReference type="Proteomes" id="UP001189429"/>
    </source>
</evidence>
<keyword evidence="2" id="KW-1133">Transmembrane helix</keyword>
<feature type="transmembrane region" description="Helical" evidence="2">
    <location>
        <begin position="236"/>
        <end position="258"/>
    </location>
</feature>
<dbReference type="Proteomes" id="UP001189429">
    <property type="component" value="Unassembled WGS sequence"/>
</dbReference>
<evidence type="ECO:0000256" key="2">
    <source>
        <dbReference type="SAM" id="Phobius"/>
    </source>
</evidence>
<reference evidence="3" key="1">
    <citation type="submission" date="2023-10" db="EMBL/GenBank/DDBJ databases">
        <authorList>
            <person name="Chen Y."/>
            <person name="Shah S."/>
            <person name="Dougan E. K."/>
            <person name="Thang M."/>
            <person name="Chan C."/>
        </authorList>
    </citation>
    <scope>NUCLEOTIDE SEQUENCE [LARGE SCALE GENOMIC DNA]</scope>
</reference>
<dbReference type="EMBL" id="CAUYUJ010015475">
    <property type="protein sequence ID" value="CAK0854404.1"/>
    <property type="molecule type" value="Genomic_DNA"/>
</dbReference>
<evidence type="ECO:0000256" key="1">
    <source>
        <dbReference type="SAM" id="MobiDB-lite"/>
    </source>
</evidence>
<evidence type="ECO:0000313" key="3">
    <source>
        <dbReference type="EMBL" id="CAK0854404.1"/>
    </source>
</evidence>
<comment type="caution">
    <text evidence="3">The sequence shown here is derived from an EMBL/GenBank/DDBJ whole genome shotgun (WGS) entry which is preliminary data.</text>
</comment>
<feature type="transmembrane region" description="Helical" evidence="2">
    <location>
        <begin position="37"/>
        <end position="55"/>
    </location>
</feature>
<feature type="transmembrane region" description="Helical" evidence="2">
    <location>
        <begin position="157"/>
        <end position="173"/>
    </location>
</feature>
<evidence type="ECO:0008006" key="5">
    <source>
        <dbReference type="Google" id="ProtNLM"/>
    </source>
</evidence>
<feature type="region of interest" description="Disordered" evidence="1">
    <location>
        <begin position="368"/>
        <end position="387"/>
    </location>
</feature>
<accession>A0ABN9U5Z9</accession>
<sequence>MRLYSLRWLAIWITSGIFRSVLWELLLLHAGPARGKTNFVSFLGYWGCSWAALLFGVRKLNQPPFQFWRWSWSAIAGMLYLIVNDMVGSSIDYFAHINAGPLLFHIFHSSVVLFVAIFAVSILRASVTVSQWFGIVLVSGSILVTAVPAPLEAPGSFAIGLMAASVSNVFHALQYPVSQRILSSDGIAKPCVEALALFESLLGTIVFTVWTLIYTVPRWHEVVYQPIMESPQPSISWAWFAYLSYIIVEGMHSLSFYFSIQQFGAVPVAVAKGLMISGGLIVVHVLFCGADRTQCITYSHGSATTWSEIQKPVAMVLSVSGVLIYNLCGHNVANFQSPHSNLATARETSHSFCQDGRYLEFIDSAGDGAPRHRQSESGRSGIPQSQL</sequence>
<gene>
    <name evidence="3" type="ORF">PCOR1329_LOCUS45528</name>
</gene>
<organism evidence="3 4">
    <name type="scientific">Prorocentrum cordatum</name>
    <dbReference type="NCBI Taxonomy" id="2364126"/>
    <lineage>
        <taxon>Eukaryota</taxon>
        <taxon>Sar</taxon>
        <taxon>Alveolata</taxon>
        <taxon>Dinophyceae</taxon>
        <taxon>Prorocentrales</taxon>
        <taxon>Prorocentraceae</taxon>
        <taxon>Prorocentrum</taxon>
    </lineage>
</organism>
<keyword evidence="2" id="KW-0472">Membrane</keyword>
<protein>
    <recommendedName>
        <fullName evidence="5">EamA domain-containing protein</fullName>
    </recommendedName>
</protein>
<keyword evidence="2" id="KW-0812">Transmembrane</keyword>
<feature type="transmembrane region" description="Helical" evidence="2">
    <location>
        <begin position="132"/>
        <end position="151"/>
    </location>
</feature>
<keyword evidence="4" id="KW-1185">Reference proteome</keyword>
<feature type="transmembrane region" description="Helical" evidence="2">
    <location>
        <begin position="194"/>
        <end position="216"/>
    </location>
</feature>
<proteinExistence type="predicted"/>
<feature type="transmembrane region" description="Helical" evidence="2">
    <location>
        <begin position="103"/>
        <end position="125"/>
    </location>
</feature>
<name>A0ABN9U5Z9_9DINO</name>
<feature type="transmembrane region" description="Helical" evidence="2">
    <location>
        <begin position="67"/>
        <end position="83"/>
    </location>
</feature>
<feature type="transmembrane region" description="Helical" evidence="2">
    <location>
        <begin position="265"/>
        <end position="287"/>
    </location>
</feature>
<feature type="transmembrane region" description="Helical" evidence="2">
    <location>
        <begin position="9"/>
        <end position="31"/>
    </location>
</feature>